<evidence type="ECO:0000256" key="4">
    <source>
        <dbReference type="ARBA" id="ARBA00011991"/>
    </source>
</evidence>
<dbReference type="GO" id="GO:0008939">
    <property type="term" value="F:nicotinate-nucleotide-dimethylbenzimidazole phosphoribosyltransferase activity"/>
    <property type="evidence" value="ECO:0007669"/>
    <property type="project" value="UniProtKB-UniRule"/>
</dbReference>
<dbReference type="InterPro" id="IPR003200">
    <property type="entry name" value="Nict_dMeBzImd_PRibTrfase"/>
</dbReference>
<evidence type="ECO:0000256" key="2">
    <source>
        <dbReference type="ARBA" id="ARBA00005049"/>
    </source>
</evidence>
<keyword evidence="6" id="KW-0169">Cobalamin biosynthesis</keyword>
<dbReference type="PANTHER" id="PTHR43463:SF1">
    <property type="entry name" value="NICOTINATE-NUCLEOTIDE--DIMETHYLBENZIMIDAZOLE PHOSPHORIBOSYLTRANSFERASE"/>
    <property type="match status" value="1"/>
</dbReference>
<accession>A0A9D2HHD4</accession>
<evidence type="ECO:0000256" key="7">
    <source>
        <dbReference type="ARBA" id="ARBA00022676"/>
    </source>
</evidence>
<evidence type="ECO:0000256" key="5">
    <source>
        <dbReference type="ARBA" id="ARBA00015486"/>
    </source>
</evidence>
<dbReference type="Proteomes" id="UP000823900">
    <property type="component" value="Unassembled WGS sequence"/>
</dbReference>
<evidence type="ECO:0000313" key="11">
    <source>
        <dbReference type="EMBL" id="HJA71406.1"/>
    </source>
</evidence>
<comment type="similarity">
    <text evidence="3">Belongs to the CobT family.</text>
</comment>
<dbReference type="InterPro" id="IPR023195">
    <property type="entry name" value="Nict_dMeBzImd_PRibTrfase_N"/>
</dbReference>
<dbReference type="PANTHER" id="PTHR43463">
    <property type="entry name" value="NICOTINATE-NUCLEOTIDE--DIMETHYLBENZIMIDAZOLE PHOSPHORIBOSYLTRANSFERASE"/>
    <property type="match status" value="1"/>
</dbReference>
<dbReference type="NCBIfam" id="NF000996">
    <property type="entry name" value="PRK00105.1"/>
    <property type="match status" value="1"/>
</dbReference>
<evidence type="ECO:0000256" key="6">
    <source>
        <dbReference type="ARBA" id="ARBA00022573"/>
    </source>
</evidence>
<dbReference type="InterPro" id="IPR036087">
    <property type="entry name" value="Nict_dMeBzImd_PRibTrfase_sf"/>
</dbReference>
<comment type="pathway">
    <text evidence="2">Nucleoside biosynthesis; alpha-ribazole biosynthesis; alpha-ribazole from 5,6-dimethylbenzimidazole: step 1/2.</text>
</comment>
<dbReference type="SUPFAM" id="SSF52733">
    <property type="entry name" value="Nicotinate mononucleotide:5,6-dimethylbenzimidazole phosphoribosyltransferase (CobT)"/>
    <property type="match status" value="1"/>
</dbReference>
<dbReference type="GO" id="GO:0009236">
    <property type="term" value="P:cobalamin biosynthetic process"/>
    <property type="evidence" value="ECO:0007669"/>
    <property type="project" value="UniProtKB-UniRule"/>
</dbReference>
<reference evidence="11" key="2">
    <citation type="submission" date="2021-04" db="EMBL/GenBank/DDBJ databases">
        <authorList>
            <person name="Gilroy R."/>
        </authorList>
    </citation>
    <scope>NUCLEOTIDE SEQUENCE</scope>
    <source>
        <strain evidence="11">CHK178-16964</strain>
    </source>
</reference>
<dbReference type="Gene3D" id="3.40.50.10210">
    <property type="match status" value="1"/>
</dbReference>
<evidence type="ECO:0000256" key="3">
    <source>
        <dbReference type="ARBA" id="ARBA00007110"/>
    </source>
</evidence>
<dbReference type="Gene3D" id="1.10.1610.10">
    <property type="match status" value="1"/>
</dbReference>
<dbReference type="NCBIfam" id="TIGR03160">
    <property type="entry name" value="cobT_DBIPRT"/>
    <property type="match status" value="1"/>
</dbReference>
<dbReference type="AlphaFoldDB" id="A0A9D2HHD4"/>
<name>A0A9D2HHD4_9FIRM</name>
<proteinExistence type="inferred from homology"/>
<organism evidence="11 12">
    <name type="scientific">Candidatus Lachnoclostridium stercoravium</name>
    <dbReference type="NCBI Taxonomy" id="2838633"/>
    <lineage>
        <taxon>Bacteria</taxon>
        <taxon>Bacillati</taxon>
        <taxon>Bacillota</taxon>
        <taxon>Clostridia</taxon>
        <taxon>Lachnospirales</taxon>
        <taxon>Lachnospiraceae</taxon>
    </lineage>
</organism>
<evidence type="ECO:0000256" key="10">
    <source>
        <dbReference type="NCBIfam" id="TIGR03160"/>
    </source>
</evidence>
<dbReference type="FunFam" id="3.40.50.10210:FF:000001">
    <property type="entry name" value="Nicotinate-nucleotide--dimethylbenzimidazole phosphoribosyltransferase"/>
    <property type="match status" value="1"/>
</dbReference>
<dbReference type="EMBL" id="DWZA01000065">
    <property type="protein sequence ID" value="HJA71406.1"/>
    <property type="molecule type" value="Genomic_DNA"/>
</dbReference>
<dbReference type="EC" id="2.4.2.21" evidence="4 10"/>
<evidence type="ECO:0000256" key="1">
    <source>
        <dbReference type="ARBA" id="ARBA00002197"/>
    </source>
</evidence>
<evidence type="ECO:0000313" key="12">
    <source>
        <dbReference type="Proteomes" id="UP000823900"/>
    </source>
</evidence>
<sequence length="356" mass="37672">MRLEEKLKKIGPPDRKAMALAEARWRSVAKPLHSLGVLEKDIVKIAGMTGDPKVSLEKKALVIMCADNGIVEEGVTQTGQEVTAVVTENFTHGNACSCIMADMAGTDVFPVDIGVASPLENCGNRHPLIRRKIRFGTDDFCRGPAMTREEAEQAVMAGISIAEELKEKGYGIIATGEMGIGNTTTSSAVVSVLLDTRPEQVTGRGAGLSDQGLAKKVQVIREGIRRNQPDKEDGLDVLSKVGGLDLAGLVGIYLGGALCHMPVVADGFISGAAALAARAICPYAADYMLASHVSSEPAGRMVLSALGLEPAVDAGMSLGEGTGALAFLPLLEMSLAVYRTMSTFQEIHIEEYEEFL</sequence>
<reference evidence="11" key="1">
    <citation type="journal article" date="2021" name="PeerJ">
        <title>Extensive microbial diversity within the chicken gut microbiome revealed by metagenomics and culture.</title>
        <authorList>
            <person name="Gilroy R."/>
            <person name="Ravi A."/>
            <person name="Getino M."/>
            <person name="Pursley I."/>
            <person name="Horton D.L."/>
            <person name="Alikhan N.F."/>
            <person name="Baker D."/>
            <person name="Gharbi K."/>
            <person name="Hall N."/>
            <person name="Watson M."/>
            <person name="Adriaenssens E.M."/>
            <person name="Foster-Nyarko E."/>
            <person name="Jarju S."/>
            <person name="Secka A."/>
            <person name="Antonio M."/>
            <person name="Oren A."/>
            <person name="Chaudhuri R.R."/>
            <person name="La Ragione R."/>
            <person name="Hildebrand F."/>
            <person name="Pallen M.J."/>
        </authorList>
    </citation>
    <scope>NUCLEOTIDE SEQUENCE</scope>
    <source>
        <strain evidence="11">CHK178-16964</strain>
    </source>
</reference>
<dbReference type="CDD" id="cd02439">
    <property type="entry name" value="DMB-PRT_CobT"/>
    <property type="match status" value="1"/>
</dbReference>
<dbReference type="Pfam" id="PF02277">
    <property type="entry name" value="DBI_PRT"/>
    <property type="match status" value="1"/>
</dbReference>
<evidence type="ECO:0000256" key="8">
    <source>
        <dbReference type="ARBA" id="ARBA00022679"/>
    </source>
</evidence>
<dbReference type="InterPro" id="IPR017846">
    <property type="entry name" value="Nict_dMeBzImd_PRibTrfase_bact"/>
</dbReference>
<evidence type="ECO:0000256" key="9">
    <source>
        <dbReference type="ARBA" id="ARBA00047340"/>
    </source>
</evidence>
<comment type="function">
    <text evidence="1">Catalyzes the synthesis of alpha-ribazole-5'-phosphate from nicotinate mononucleotide (NAMN) and 5,6-dimethylbenzimidazole (DMB).</text>
</comment>
<comment type="catalytic activity">
    <reaction evidence="9">
        <text>5,6-dimethylbenzimidazole + nicotinate beta-D-ribonucleotide = alpha-ribazole 5'-phosphate + nicotinate + H(+)</text>
        <dbReference type="Rhea" id="RHEA:11196"/>
        <dbReference type="ChEBI" id="CHEBI:15378"/>
        <dbReference type="ChEBI" id="CHEBI:15890"/>
        <dbReference type="ChEBI" id="CHEBI:32544"/>
        <dbReference type="ChEBI" id="CHEBI:57502"/>
        <dbReference type="ChEBI" id="CHEBI:57918"/>
        <dbReference type="EC" id="2.4.2.21"/>
    </reaction>
</comment>
<keyword evidence="7 11" id="KW-0328">Glycosyltransferase</keyword>
<comment type="caution">
    <text evidence="11">The sequence shown here is derived from an EMBL/GenBank/DDBJ whole genome shotgun (WGS) entry which is preliminary data.</text>
</comment>
<keyword evidence="8 11" id="KW-0808">Transferase</keyword>
<gene>
    <name evidence="11" type="primary">cobT</name>
    <name evidence="11" type="ORF">IAA07_07480</name>
</gene>
<protein>
    <recommendedName>
        <fullName evidence="5 10">Nicotinate-nucleotide--dimethylbenzimidazole phosphoribosyltransferase</fullName>
        <ecNumber evidence="4 10">2.4.2.21</ecNumber>
    </recommendedName>
</protein>